<dbReference type="EMBL" id="JAYKXN010000007">
    <property type="protein sequence ID" value="KAK7271725.1"/>
    <property type="molecule type" value="Genomic_DNA"/>
</dbReference>
<comment type="caution">
    <text evidence="1">The sequence shown here is derived from an EMBL/GenBank/DDBJ whole genome shotgun (WGS) entry which is preliminary data.</text>
</comment>
<accession>A0AAN9FD14</accession>
<dbReference type="Proteomes" id="UP001359559">
    <property type="component" value="Unassembled WGS sequence"/>
</dbReference>
<reference evidence="1 2" key="1">
    <citation type="submission" date="2024-01" db="EMBL/GenBank/DDBJ databases">
        <title>The genomes of 5 underutilized Papilionoideae crops provide insights into root nodulation and disease resistance.</title>
        <authorList>
            <person name="Yuan L."/>
        </authorList>
    </citation>
    <scope>NUCLEOTIDE SEQUENCE [LARGE SCALE GENOMIC DNA]</scope>
    <source>
        <strain evidence="1">LY-2023</strain>
        <tissue evidence="1">Leaf</tissue>
    </source>
</reference>
<dbReference type="AlphaFoldDB" id="A0AAN9FD14"/>
<evidence type="ECO:0000313" key="1">
    <source>
        <dbReference type="EMBL" id="KAK7271725.1"/>
    </source>
</evidence>
<evidence type="ECO:0000313" key="2">
    <source>
        <dbReference type="Proteomes" id="UP001359559"/>
    </source>
</evidence>
<name>A0AAN9FD14_CLITE</name>
<organism evidence="1 2">
    <name type="scientific">Clitoria ternatea</name>
    <name type="common">Butterfly pea</name>
    <dbReference type="NCBI Taxonomy" id="43366"/>
    <lineage>
        <taxon>Eukaryota</taxon>
        <taxon>Viridiplantae</taxon>
        <taxon>Streptophyta</taxon>
        <taxon>Embryophyta</taxon>
        <taxon>Tracheophyta</taxon>
        <taxon>Spermatophyta</taxon>
        <taxon>Magnoliopsida</taxon>
        <taxon>eudicotyledons</taxon>
        <taxon>Gunneridae</taxon>
        <taxon>Pentapetalae</taxon>
        <taxon>rosids</taxon>
        <taxon>fabids</taxon>
        <taxon>Fabales</taxon>
        <taxon>Fabaceae</taxon>
        <taxon>Papilionoideae</taxon>
        <taxon>50 kb inversion clade</taxon>
        <taxon>NPAAA clade</taxon>
        <taxon>indigoferoid/millettioid clade</taxon>
        <taxon>Phaseoleae</taxon>
        <taxon>Clitoria</taxon>
    </lineage>
</organism>
<gene>
    <name evidence="1" type="ORF">RJT34_27860</name>
</gene>
<protein>
    <submittedName>
        <fullName evidence="1">Uncharacterized protein</fullName>
    </submittedName>
</protein>
<proteinExistence type="predicted"/>
<keyword evidence="2" id="KW-1185">Reference proteome</keyword>
<sequence length="87" mass="9779">MRRRQKHSRRIPIYSGVCSQNGLSAYGLNMSMDDSNQFALLVSSTLRSAFPPSSCHSHKVTITDEQPPLALNHHHRLTQSQVSTSHH</sequence>